<dbReference type="VEuPathDB" id="VectorBase:GPPI031530"/>
<dbReference type="EMBL" id="JXJN01015160">
    <property type="status" value="NOT_ANNOTATED_CDS"/>
    <property type="molecule type" value="Genomic_DNA"/>
</dbReference>
<protein>
    <submittedName>
        <fullName evidence="1">Uncharacterized protein</fullName>
    </submittedName>
</protein>
<organism evidence="1 2">
    <name type="scientific">Glossina palpalis gambiensis</name>
    <dbReference type="NCBI Taxonomy" id="67801"/>
    <lineage>
        <taxon>Eukaryota</taxon>
        <taxon>Metazoa</taxon>
        <taxon>Ecdysozoa</taxon>
        <taxon>Arthropoda</taxon>
        <taxon>Hexapoda</taxon>
        <taxon>Insecta</taxon>
        <taxon>Pterygota</taxon>
        <taxon>Neoptera</taxon>
        <taxon>Endopterygota</taxon>
        <taxon>Diptera</taxon>
        <taxon>Brachycera</taxon>
        <taxon>Muscomorpha</taxon>
        <taxon>Hippoboscoidea</taxon>
        <taxon>Glossinidae</taxon>
        <taxon>Glossina</taxon>
    </lineage>
</organism>
<evidence type="ECO:0000313" key="2">
    <source>
        <dbReference type="Proteomes" id="UP000092460"/>
    </source>
</evidence>
<keyword evidence="2" id="KW-1185">Reference proteome</keyword>
<name>A0A1B0BIT1_9MUSC</name>
<reference evidence="2" key="1">
    <citation type="submission" date="2015-01" db="EMBL/GenBank/DDBJ databases">
        <authorList>
            <person name="Aksoy S."/>
            <person name="Warren W."/>
            <person name="Wilson R.K."/>
        </authorList>
    </citation>
    <scope>NUCLEOTIDE SEQUENCE [LARGE SCALE GENOMIC DNA]</scope>
    <source>
        <strain evidence="2">IAEA</strain>
    </source>
</reference>
<proteinExistence type="predicted"/>
<dbReference type="Proteomes" id="UP000092460">
    <property type="component" value="Unassembled WGS sequence"/>
</dbReference>
<dbReference type="AlphaFoldDB" id="A0A1B0BIT1"/>
<dbReference type="EnsemblMetazoa" id="GPPI031530-RA">
    <property type="protein sequence ID" value="GPPI031530-PA"/>
    <property type="gene ID" value="GPPI031530"/>
</dbReference>
<sequence>MQIKSSDTDVGADFHTFTLMILHHHYHDYCGQRQHHNNEYMHVYNVFIQTYRIIVSVHKSVTLRSHYTQIYSITANSTDIL</sequence>
<reference evidence="1" key="2">
    <citation type="submission" date="2020-05" db="UniProtKB">
        <authorList>
            <consortium name="EnsemblMetazoa"/>
        </authorList>
    </citation>
    <scope>IDENTIFICATION</scope>
    <source>
        <strain evidence="1">IAEA</strain>
    </source>
</reference>
<accession>A0A1B0BIT1</accession>
<evidence type="ECO:0000313" key="1">
    <source>
        <dbReference type="EnsemblMetazoa" id="GPPI031530-PA"/>
    </source>
</evidence>